<comment type="caution">
    <text evidence="2">The sequence shown here is derived from an EMBL/GenBank/DDBJ whole genome shotgun (WGS) entry which is preliminary data.</text>
</comment>
<keyword evidence="3" id="KW-1185">Reference proteome</keyword>
<feature type="compositionally biased region" description="Basic and acidic residues" evidence="1">
    <location>
        <begin position="620"/>
        <end position="633"/>
    </location>
</feature>
<dbReference type="Proteomes" id="UP001430848">
    <property type="component" value="Unassembled WGS sequence"/>
</dbReference>
<gene>
    <name evidence="2" type="ORF">SLS63_008803</name>
</gene>
<feature type="compositionally biased region" description="Basic and acidic residues" evidence="1">
    <location>
        <begin position="278"/>
        <end position="294"/>
    </location>
</feature>
<feature type="compositionally biased region" description="Low complexity" evidence="1">
    <location>
        <begin position="489"/>
        <end position="505"/>
    </location>
</feature>
<sequence length="686" mass="71026">MASESGFGSHNPFRRKTAASPGAGAQAQLAAGPGAGAAPPSSSSVLHADTRAPAYAADDPSRPQAPHRPSGNDFARSLDLLPKSDAPPPVTSFQKKKPVKKVRVQSPPPSSPESASAERSYPKYPLPPRDDGDSSSVSSPSINGEEEDPFQNEAPPLPEDVLAPMQRVEAPQPQPHTGRGPPPNPFQKTLEDMEQAARDGGSTSAENASPAGKGLDVEAFKKLLLTGQGPAPGAAGSTGSATLHPAGMTGDGGSMTDASSISRQSIFENNNHSQESPRTSHEISEPEADEEKRGLISPPQPKPSGSRKKLPPPPPATRHGKSIKVGAVGQDRPQALERRTSAVLADTSSGRRASLSPTDVNKPLPAPPARSEYDPKESIFDKEAAGKVPKVDIDPEADVVPSPRPPTPPNMSHSSSTPVQNPTSTLRKPAPPPPRGAHSRTESKTQAELPEEPATPSRSSMESVRSRSSSIRLSTAAPVPPPPRRPAGHRSSPSVSSPITTTQPSAFPFPAGPLSPAGDVPGFTHVPPHLATDTSSATTGSTTSLTPQQHPGVSKLSPPPPPQRNPSHRKSAALLPNRPTSSSSVEPPSRKMGREGVVPPPPPPRKRGSSRGSMEGSALEPKRTSMESVRKVSGDSIAGNVPPVAEEMEAGDATATDEAVQAMLADLDALQREVEAARAAAAGGGA</sequence>
<feature type="compositionally biased region" description="Low complexity" evidence="1">
    <location>
        <begin position="227"/>
        <end position="243"/>
    </location>
</feature>
<feature type="compositionally biased region" description="Polar residues" evidence="1">
    <location>
        <begin position="256"/>
        <end position="277"/>
    </location>
</feature>
<proteinExistence type="predicted"/>
<feature type="compositionally biased region" description="Low complexity" evidence="1">
    <location>
        <begin position="532"/>
        <end position="546"/>
    </location>
</feature>
<feature type="compositionally biased region" description="Polar residues" evidence="1">
    <location>
        <begin position="346"/>
        <end position="359"/>
    </location>
</feature>
<feature type="compositionally biased region" description="Low complexity" evidence="1">
    <location>
        <begin position="457"/>
        <end position="477"/>
    </location>
</feature>
<reference evidence="2 3" key="1">
    <citation type="submission" date="2024-02" db="EMBL/GenBank/DDBJ databases">
        <title>De novo assembly and annotation of 12 fungi associated with fruit tree decline syndrome in Ontario, Canada.</title>
        <authorList>
            <person name="Sulman M."/>
            <person name="Ellouze W."/>
            <person name="Ilyukhin E."/>
        </authorList>
    </citation>
    <scope>NUCLEOTIDE SEQUENCE [LARGE SCALE GENOMIC DNA]</scope>
    <source>
        <strain evidence="2 3">M169</strain>
    </source>
</reference>
<feature type="compositionally biased region" description="Low complexity" evidence="1">
    <location>
        <begin position="18"/>
        <end position="44"/>
    </location>
</feature>
<feature type="region of interest" description="Disordered" evidence="1">
    <location>
        <begin position="227"/>
        <end position="654"/>
    </location>
</feature>
<protein>
    <submittedName>
        <fullName evidence="2">Uncharacterized protein</fullName>
    </submittedName>
</protein>
<feature type="region of interest" description="Disordered" evidence="1">
    <location>
        <begin position="1"/>
        <end position="214"/>
    </location>
</feature>
<dbReference type="EMBL" id="JAKNSF020000059">
    <property type="protein sequence ID" value="KAK7723509.1"/>
    <property type="molecule type" value="Genomic_DNA"/>
</dbReference>
<evidence type="ECO:0000313" key="2">
    <source>
        <dbReference type="EMBL" id="KAK7723509.1"/>
    </source>
</evidence>
<evidence type="ECO:0000313" key="3">
    <source>
        <dbReference type="Proteomes" id="UP001430848"/>
    </source>
</evidence>
<name>A0ABR1P1K2_DIAER</name>
<feature type="compositionally biased region" description="Basic residues" evidence="1">
    <location>
        <begin position="94"/>
        <end position="103"/>
    </location>
</feature>
<organism evidence="2 3">
    <name type="scientific">Diaporthe eres</name>
    <name type="common">Phomopsis oblonga</name>
    <dbReference type="NCBI Taxonomy" id="83184"/>
    <lineage>
        <taxon>Eukaryota</taxon>
        <taxon>Fungi</taxon>
        <taxon>Dikarya</taxon>
        <taxon>Ascomycota</taxon>
        <taxon>Pezizomycotina</taxon>
        <taxon>Sordariomycetes</taxon>
        <taxon>Sordariomycetidae</taxon>
        <taxon>Diaporthales</taxon>
        <taxon>Diaporthaceae</taxon>
        <taxon>Diaporthe</taxon>
        <taxon>Diaporthe eres species complex</taxon>
    </lineage>
</organism>
<feature type="compositionally biased region" description="Polar residues" evidence="1">
    <location>
        <begin position="410"/>
        <end position="426"/>
    </location>
</feature>
<accession>A0ABR1P1K2</accession>
<evidence type="ECO:0000256" key="1">
    <source>
        <dbReference type="SAM" id="MobiDB-lite"/>
    </source>
</evidence>
<feature type="compositionally biased region" description="Basic and acidic residues" evidence="1">
    <location>
        <begin position="371"/>
        <end position="393"/>
    </location>
</feature>